<feature type="region of interest" description="Disordered" evidence="1">
    <location>
        <begin position="250"/>
        <end position="329"/>
    </location>
</feature>
<evidence type="ECO:0000256" key="1">
    <source>
        <dbReference type="SAM" id="MobiDB-lite"/>
    </source>
</evidence>
<feature type="compositionally biased region" description="Low complexity" evidence="1">
    <location>
        <begin position="289"/>
        <end position="301"/>
    </location>
</feature>
<dbReference type="Proteomes" id="UP001223336">
    <property type="component" value="Unassembled WGS sequence"/>
</dbReference>
<name>A0AA51R115_9GAMM</name>
<feature type="compositionally biased region" description="Polar residues" evidence="1">
    <location>
        <begin position="251"/>
        <end position="276"/>
    </location>
</feature>
<dbReference type="Proteomes" id="UP001229862">
    <property type="component" value="Chromosome"/>
</dbReference>
<organism evidence="4">
    <name type="scientific">Thiothrix subterranea</name>
    <dbReference type="NCBI Taxonomy" id="2735563"/>
    <lineage>
        <taxon>Bacteria</taxon>
        <taxon>Pseudomonadati</taxon>
        <taxon>Pseudomonadota</taxon>
        <taxon>Gammaproteobacteria</taxon>
        <taxon>Thiotrichales</taxon>
        <taxon>Thiotrichaceae</taxon>
        <taxon>Thiothrix</taxon>
    </lineage>
</organism>
<protein>
    <submittedName>
        <fullName evidence="4">Uncharacterized protein</fullName>
    </submittedName>
</protein>
<reference evidence="4 5" key="1">
    <citation type="submission" date="2023-08" db="EMBL/GenBank/DDBJ databases">
        <title>New molecular markers tilS and rpoB for phylogenetic and monitoring studies of the genus Thiothrix biodiversity.</title>
        <authorList>
            <person name="Ravin N.V."/>
            <person name="Smolyakov D."/>
            <person name="Markov N.D."/>
            <person name="Beletsky A.V."/>
            <person name="Mardanov A.V."/>
            <person name="Rudenko T.S."/>
            <person name="Grabovich M.Y."/>
        </authorList>
    </citation>
    <scope>NUCLEOTIDE SEQUENCE</scope>
    <source>
        <strain evidence="4">DNT52</strain>
        <strain evidence="3 5">H33</strain>
    </source>
</reference>
<evidence type="ECO:0000313" key="3">
    <source>
        <dbReference type="EMBL" id="MDQ5769261.1"/>
    </source>
</evidence>
<accession>A0AA51R115</accession>
<feature type="chain" id="PRO_5041379444" evidence="2">
    <location>
        <begin position="25"/>
        <end position="572"/>
    </location>
</feature>
<dbReference type="RefSeq" id="WP_308135154.1">
    <property type="nucleotide sequence ID" value="NZ_CP133217.1"/>
</dbReference>
<feature type="signal peptide" evidence="2">
    <location>
        <begin position="1"/>
        <end position="24"/>
    </location>
</feature>
<keyword evidence="2" id="KW-0732">Signal</keyword>
<evidence type="ECO:0000313" key="5">
    <source>
        <dbReference type="Proteomes" id="UP001223336"/>
    </source>
</evidence>
<sequence length="572" mass="62178">MPAPLNKFLLLSLGGGVLIAPVMANEPPPLQQKLEALHCATDAHIAKKLLGELHHINAPGQRWPDEWLGQKPEASLHAGLLDIALHTLKITAERFPDLREEAERIALQWDYCEIMENQNFHDLILRQKKLYKMLSGDDAPLQWRGFREWGFLTPDPAARFVPKLLDEIRLAPNAYHLVLHQAYRERCFPHPETGLTVREAETPPAAVANQALPFQMVTEATAPPYPFKWNPSCQISYQVAAKVAETPATIPKTTQKASKTKPATAQKTSKPAPTSNKTERKKQRELRQTARQQRQQQRTLAPLVQGVSGAVGNSATKPPPPTTTVSAKKPTVAQQVYTTVEGETILPTIVSTSAGGDIPIYFEDAPRPQAHSTTGIIDNQKKKRRVAVTVSDTVSLKDGSNNVAVSATWSPKKDWFVNGSASVKDGEPGYAWNVGYANPKPGTVSVQVGHTGPIKPGQGLDTKNASASIGYKVKSTALTKRKLSASGSVNISAQGKAKASATVQWNPKPNVNVRTTATVPVDGGSPSWSYSAGYSNPKPGKLRVEYSNYGNNAFPGDNLKDGAITVSKSWQF</sequence>
<evidence type="ECO:0000313" key="4">
    <source>
        <dbReference type="EMBL" id="WML86244.1"/>
    </source>
</evidence>
<proteinExistence type="predicted"/>
<keyword evidence="5" id="KW-1185">Reference proteome</keyword>
<dbReference type="EMBL" id="CP133217">
    <property type="protein sequence ID" value="WML86244.1"/>
    <property type="molecule type" value="Genomic_DNA"/>
</dbReference>
<dbReference type="EMBL" id="JAVFKN010000015">
    <property type="protein sequence ID" value="MDQ5769261.1"/>
    <property type="molecule type" value="Genomic_DNA"/>
</dbReference>
<gene>
    <name evidence="3" type="ORF">RCC75_12020</name>
    <name evidence="4" type="ORF">RCG00_18365</name>
</gene>
<dbReference type="AlphaFoldDB" id="A0AA51R115"/>
<evidence type="ECO:0000256" key="2">
    <source>
        <dbReference type="SAM" id="SignalP"/>
    </source>
</evidence>